<dbReference type="KEGG" id="pfj:MYCFIDRAFT_180244"/>
<dbReference type="RefSeq" id="XP_007932313.1">
    <property type="nucleotide sequence ID" value="XM_007934122.1"/>
</dbReference>
<dbReference type="OrthoDB" id="10683694at2759"/>
<organism evidence="2 3">
    <name type="scientific">Pseudocercospora fijiensis (strain CIRAD86)</name>
    <name type="common">Black leaf streak disease fungus</name>
    <name type="synonym">Mycosphaerella fijiensis</name>
    <dbReference type="NCBI Taxonomy" id="383855"/>
    <lineage>
        <taxon>Eukaryota</taxon>
        <taxon>Fungi</taxon>
        <taxon>Dikarya</taxon>
        <taxon>Ascomycota</taxon>
        <taxon>Pezizomycotina</taxon>
        <taxon>Dothideomycetes</taxon>
        <taxon>Dothideomycetidae</taxon>
        <taxon>Mycosphaerellales</taxon>
        <taxon>Mycosphaerellaceae</taxon>
        <taxon>Pseudocercospora</taxon>
    </lineage>
</organism>
<dbReference type="HOGENOM" id="CLU_250473_0_0_1"/>
<keyword evidence="3" id="KW-1185">Reference proteome</keyword>
<feature type="region of interest" description="Disordered" evidence="1">
    <location>
        <begin position="1419"/>
        <end position="1444"/>
    </location>
</feature>
<dbReference type="GeneID" id="19334337"/>
<feature type="region of interest" description="Disordered" evidence="1">
    <location>
        <begin position="248"/>
        <end position="269"/>
    </location>
</feature>
<feature type="region of interest" description="Disordered" evidence="1">
    <location>
        <begin position="1373"/>
        <end position="1403"/>
    </location>
</feature>
<reference evidence="2 3" key="1">
    <citation type="journal article" date="2012" name="PLoS Pathog.">
        <title>Diverse lifestyles and strategies of plant pathogenesis encoded in the genomes of eighteen Dothideomycetes fungi.</title>
        <authorList>
            <person name="Ohm R.A."/>
            <person name="Feau N."/>
            <person name="Henrissat B."/>
            <person name="Schoch C.L."/>
            <person name="Horwitz B.A."/>
            <person name="Barry K.W."/>
            <person name="Condon B.J."/>
            <person name="Copeland A.C."/>
            <person name="Dhillon B."/>
            <person name="Glaser F."/>
            <person name="Hesse C.N."/>
            <person name="Kosti I."/>
            <person name="LaButti K."/>
            <person name="Lindquist E.A."/>
            <person name="Lucas S."/>
            <person name="Salamov A.A."/>
            <person name="Bradshaw R.E."/>
            <person name="Ciuffetti L."/>
            <person name="Hamelin R.C."/>
            <person name="Kema G.H.J."/>
            <person name="Lawrence C."/>
            <person name="Scott J.A."/>
            <person name="Spatafora J.W."/>
            <person name="Turgeon B.G."/>
            <person name="de Wit P.J.G.M."/>
            <person name="Zhong S."/>
            <person name="Goodwin S.B."/>
            <person name="Grigoriev I.V."/>
        </authorList>
    </citation>
    <scope>NUCLEOTIDE SEQUENCE [LARGE SCALE GENOMIC DNA]</scope>
    <source>
        <strain evidence="2 3">CIRAD86</strain>
    </source>
</reference>
<dbReference type="EMBL" id="KB446569">
    <property type="protein sequence ID" value="EME77099.1"/>
    <property type="molecule type" value="Genomic_DNA"/>
</dbReference>
<feature type="region of interest" description="Disordered" evidence="1">
    <location>
        <begin position="326"/>
        <end position="354"/>
    </location>
</feature>
<dbReference type="Proteomes" id="UP000016932">
    <property type="component" value="Unassembled WGS sequence"/>
</dbReference>
<evidence type="ECO:0000256" key="1">
    <source>
        <dbReference type="SAM" id="MobiDB-lite"/>
    </source>
</evidence>
<evidence type="ECO:0000313" key="3">
    <source>
        <dbReference type="Proteomes" id="UP000016932"/>
    </source>
</evidence>
<proteinExistence type="predicted"/>
<protein>
    <submittedName>
        <fullName evidence="2">Uncharacterized protein</fullName>
    </submittedName>
</protein>
<name>M2ZDA8_PSEFD</name>
<feature type="compositionally biased region" description="Polar residues" evidence="1">
    <location>
        <begin position="1433"/>
        <end position="1444"/>
    </location>
</feature>
<feature type="region of interest" description="Disordered" evidence="1">
    <location>
        <begin position="83"/>
        <end position="122"/>
    </location>
</feature>
<sequence>MFNLRTHIPVGSGTKMKAESKPALPATNRPFPLSTAPPIASMVKKAWLPGSTAFKSIPLPLPPSLPSNKVKVKVERMWRDGRRAKAKAKAGRLDGEDVEGRVQGEGEGGGQDGEDLEARVQGGGDGEVRVQVRMQEEEAQPYSHNCCRAAELEQHLLWLKIEHAAQSRLTEYHLREIEHLQSDKADLQTHISNYQKQSDQPQVQSPTVLPISGQFPGNPHARKPPGRAKGAQTRTRTPKLAAGARAHSSAISAHPHVHDGGTSRSAGLNEQERLLKRRESEIEYAIQRKELAEQLLEKLRQQDQRKLTDGWKPWDAAAAQHLKEEEKEKEMLARRHEDQDHDQDHGMEKASPQATNDDLLPWLHLYLRTLAHWRQHTTHLLNEHRGELFKVARSNSDIAHSVLQDVGIFQQYFVENGNSNLDMEMEMPGVRTLAEEMRGRERSVCSGMSANGWVTFLEECEGDSAPMHEWHAIDMMTGLLPPISSRVQGVSGRAYSGMAPSKCPVSHWPMSCEGAVCVAPQARTACYRCHDETSHEFSPSKCPVSHSLMSCEGAVYVSPQARITCHRCDDETSASDFFPYTRRIQHLLTTMSQHERHAMDVMIRLPHILFQIRGVFGIARPGMSTNDFCLTFLSKYEEYSALHVLELWERHLLATISRHFLGTVGAAGFRSHISLSFPDAGRYGSPIGDCGIPETDTNTTISPQLLHLLCVKTVTVTGLESVSSLIKDLGRGQEMENSSPKEYITISNTSGNADLGRCWGEATFSERGSTTNNVEIVQGPGMMCMNLERSWRKCTFPRNTINNEAIDECLHIIQPRPSPPNRLRTWHVYRPGKKLEQSCFLRATASRGSANTPSKRSTINNPGGYQDGDCAIVSWSFQRTPKSALNEYLSREGSTTERLLQCIGDPVGGCLHITQPCPCILLSRMNANPQPREAQATTLALLMHLSQQNRMQTGHNFNFHSLRQPKEVNAYTSLGLAHVSFSAKANASPLQLELPPTNPIALSLKRHHLASLYSLLSASSLILSITWQNMASRRRTPDSIGTALLLLHPINTALLLSGSHIRRLTRLLRQHLIHTNLLLSRSCIPYLALKPACLPSQLIKLAHSITKMINVSNLCEVIRASSFKSELLNSTPNQVNQTTTYASTTYAWLARIASADRTPAVKAAQLHASQHQVKLGEKLSIHTTPADPNSAQLAWTKRTPHTYTCIQLILDGTLSAKRMLAAKAHLYASIKSNYIKPGERLSCMRATTQARREPQAPTIECQHLKLCSTPTLSLASTTSTPASKNSYPTFRPNCETNANEQSIMPRIRDGILAESHFSSEQKSGIQHILDGIPQSTIPGIRDDTLSLAEFSDLVTILILREISPDQVNNVQVDEKPLTRRGGIPQNDTTPTRGHVPRTKKNPIIPNPLAFSHSLILNSHLQPPSASPKHAFNSPATQADSCAVGTSSRRAKASDMASTLELTVATL</sequence>
<dbReference type="VEuPathDB" id="FungiDB:MYCFIDRAFT_180244"/>
<feature type="compositionally biased region" description="Basic and acidic residues" evidence="1">
    <location>
        <begin position="91"/>
        <end position="104"/>
    </location>
</feature>
<evidence type="ECO:0000313" key="2">
    <source>
        <dbReference type="EMBL" id="EME77099.1"/>
    </source>
</evidence>
<accession>M2ZDA8</accession>
<feature type="compositionally biased region" description="Basic and acidic residues" evidence="1">
    <location>
        <begin position="326"/>
        <end position="348"/>
    </location>
</feature>
<gene>
    <name evidence="2" type="ORF">MYCFIDRAFT_180244</name>
</gene>
<feature type="region of interest" description="Disordered" evidence="1">
    <location>
        <begin position="1"/>
        <end position="30"/>
    </location>
</feature>
<feature type="region of interest" description="Disordered" evidence="1">
    <location>
        <begin position="212"/>
        <end position="236"/>
    </location>
</feature>